<evidence type="ECO:0000256" key="9">
    <source>
        <dbReference type="RuleBase" id="RU000436"/>
    </source>
</evidence>
<keyword evidence="8" id="KW-1015">Disulfide bond</keyword>
<dbReference type="Pfam" id="PF00143">
    <property type="entry name" value="Interferon"/>
    <property type="match status" value="1"/>
</dbReference>
<proteinExistence type="inferred from homology"/>
<dbReference type="PANTHER" id="PTHR11691:SF73">
    <property type="entry name" value="INTERFERON BETA"/>
    <property type="match status" value="1"/>
</dbReference>
<dbReference type="GO" id="GO:0006955">
    <property type="term" value="P:immune response"/>
    <property type="evidence" value="ECO:0007669"/>
    <property type="project" value="UniProtKB-ARBA"/>
</dbReference>
<dbReference type="GO" id="GO:0005126">
    <property type="term" value="F:cytokine receptor binding"/>
    <property type="evidence" value="ECO:0007669"/>
    <property type="project" value="InterPro"/>
</dbReference>
<reference evidence="11 12" key="1">
    <citation type="submission" date="2019-09" db="EMBL/GenBank/DDBJ databases">
        <title>Bird 10,000 Genomes (B10K) Project - Family phase.</title>
        <authorList>
            <person name="Zhang G."/>
        </authorList>
    </citation>
    <scope>NUCLEOTIDE SEQUENCE [LARGE SCALE GENOMIC DNA]</scope>
    <source>
        <strain evidence="11">B10K-LSUMZ-16893</strain>
    </source>
</reference>
<dbReference type="SMART" id="SM00076">
    <property type="entry name" value="IFabd"/>
    <property type="match status" value="1"/>
</dbReference>
<evidence type="ECO:0000256" key="5">
    <source>
        <dbReference type="ARBA" id="ARBA00022525"/>
    </source>
</evidence>
<evidence type="ECO:0000313" key="11">
    <source>
        <dbReference type="EMBL" id="NXA34649.1"/>
    </source>
</evidence>
<feature type="non-terminal residue" evidence="11">
    <location>
        <position position="191"/>
    </location>
</feature>
<evidence type="ECO:0000256" key="6">
    <source>
        <dbReference type="ARBA" id="ARBA00022729"/>
    </source>
</evidence>
<dbReference type="Gene3D" id="1.20.1250.10">
    <property type="match status" value="1"/>
</dbReference>
<dbReference type="Proteomes" id="UP000533954">
    <property type="component" value="Unassembled WGS sequence"/>
</dbReference>
<comment type="function">
    <text evidence="1">Has antiviral activities.</text>
</comment>
<feature type="chain" id="PRO_5029915249" evidence="10">
    <location>
        <begin position="31"/>
        <end position="191"/>
    </location>
</feature>
<evidence type="ECO:0000256" key="10">
    <source>
        <dbReference type="SAM" id="SignalP"/>
    </source>
</evidence>
<dbReference type="GO" id="GO:0005615">
    <property type="term" value="C:extracellular space"/>
    <property type="evidence" value="ECO:0007669"/>
    <property type="project" value="UniProtKB-KW"/>
</dbReference>
<dbReference type="EMBL" id="VZSX01000029">
    <property type="protein sequence ID" value="NXA34649.1"/>
    <property type="molecule type" value="Genomic_DNA"/>
</dbReference>
<evidence type="ECO:0000256" key="1">
    <source>
        <dbReference type="ARBA" id="ARBA00002718"/>
    </source>
</evidence>
<dbReference type="InterPro" id="IPR009079">
    <property type="entry name" value="4_helix_cytokine-like_core"/>
</dbReference>
<keyword evidence="7 9" id="KW-0051">Antiviral defense</keyword>
<sequence>MAAPAPPRPCLGHRAALLLMLLPALHAALACTDLRVQQSTFNGDSLQLLRTMAPKRTALCLQHNAPFSFPDTLLTVSDPQQATLNILRILQHLLRILDSESLPRHWNRQAHQQLLNKLHHQIQQLQECLTGTTRHSQSQGTRNSRLAINTYFRHIQDFLSTHSHSSCAWDIVLLEVHTCFLHIDKLTLRSK</sequence>
<evidence type="ECO:0000256" key="7">
    <source>
        <dbReference type="ARBA" id="ARBA00023118"/>
    </source>
</evidence>
<name>A0A7K7UZS4_EUDEL</name>
<dbReference type="InterPro" id="IPR000471">
    <property type="entry name" value="Interferon_alpha/beta/delta"/>
</dbReference>
<dbReference type="SUPFAM" id="SSF47266">
    <property type="entry name" value="4-helical cytokines"/>
    <property type="match status" value="1"/>
</dbReference>
<comment type="similarity">
    <text evidence="3 9">Belongs to the alpha/beta interferon family.</text>
</comment>
<evidence type="ECO:0000256" key="2">
    <source>
        <dbReference type="ARBA" id="ARBA00004613"/>
    </source>
</evidence>
<keyword evidence="4 9" id="KW-0202">Cytokine</keyword>
<evidence type="ECO:0000313" key="12">
    <source>
        <dbReference type="Proteomes" id="UP000533954"/>
    </source>
</evidence>
<gene>
    <name evidence="11" type="primary">Ifn</name>
    <name evidence="11" type="ORF">EUDELE_R10725</name>
</gene>
<evidence type="ECO:0000256" key="8">
    <source>
        <dbReference type="ARBA" id="ARBA00023157"/>
    </source>
</evidence>
<feature type="signal peptide" evidence="10">
    <location>
        <begin position="1"/>
        <end position="30"/>
    </location>
</feature>
<keyword evidence="12" id="KW-1185">Reference proteome</keyword>
<dbReference type="OrthoDB" id="9395915at2759"/>
<dbReference type="AlphaFoldDB" id="A0A7K7UZS4"/>
<dbReference type="GO" id="GO:0051607">
    <property type="term" value="P:defense response to virus"/>
    <property type="evidence" value="ECO:0007669"/>
    <property type="project" value="UniProtKB-KW"/>
</dbReference>
<organism evidence="11 12">
    <name type="scientific">Eudromia elegans</name>
    <name type="common">Elegant crested-tinamou</name>
    <dbReference type="NCBI Taxonomy" id="8805"/>
    <lineage>
        <taxon>Eukaryota</taxon>
        <taxon>Metazoa</taxon>
        <taxon>Chordata</taxon>
        <taxon>Craniata</taxon>
        <taxon>Vertebrata</taxon>
        <taxon>Euteleostomi</taxon>
        <taxon>Archelosauria</taxon>
        <taxon>Archosauria</taxon>
        <taxon>Dinosauria</taxon>
        <taxon>Saurischia</taxon>
        <taxon>Theropoda</taxon>
        <taxon>Coelurosauria</taxon>
        <taxon>Aves</taxon>
        <taxon>Palaeognathae</taxon>
        <taxon>Tinamiformes</taxon>
        <taxon>Tinamidae</taxon>
        <taxon>Eudromia</taxon>
    </lineage>
</organism>
<keyword evidence="6 10" id="KW-0732">Signal</keyword>
<keyword evidence="5" id="KW-0964">Secreted</keyword>
<evidence type="ECO:0000256" key="3">
    <source>
        <dbReference type="ARBA" id="ARBA00011033"/>
    </source>
</evidence>
<feature type="non-terminal residue" evidence="11">
    <location>
        <position position="1"/>
    </location>
</feature>
<protein>
    <submittedName>
        <fullName evidence="11">IFN protein</fullName>
    </submittedName>
</protein>
<evidence type="ECO:0000256" key="4">
    <source>
        <dbReference type="ARBA" id="ARBA00022514"/>
    </source>
</evidence>
<accession>A0A7K7UZS4</accession>
<dbReference type="PANTHER" id="PTHR11691">
    <property type="entry name" value="TYPE I INTERFERON"/>
    <property type="match status" value="1"/>
</dbReference>
<dbReference type="GO" id="GO:0005125">
    <property type="term" value="F:cytokine activity"/>
    <property type="evidence" value="ECO:0007669"/>
    <property type="project" value="UniProtKB-KW"/>
</dbReference>
<comment type="subcellular location">
    <subcellularLocation>
        <location evidence="2">Secreted</location>
    </subcellularLocation>
</comment>
<comment type="caution">
    <text evidence="11">The sequence shown here is derived from an EMBL/GenBank/DDBJ whole genome shotgun (WGS) entry which is preliminary data.</text>
</comment>